<dbReference type="EMBL" id="KN847043">
    <property type="protein sequence ID" value="KIW28683.1"/>
    <property type="molecule type" value="Genomic_DNA"/>
</dbReference>
<organism evidence="1 2">
    <name type="scientific">Cladophialophora immunda</name>
    <dbReference type="NCBI Taxonomy" id="569365"/>
    <lineage>
        <taxon>Eukaryota</taxon>
        <taxon>Fungi</taxon>
        <taxon>Dikarya</taxon>
        <taxon>Ascomycota</taxon>
        <taxon>Pezizomycotina</taxon>
        <taxon>Eurotiomycetes</taxon>
        <taxon>Chaetothyriomycetidae</taxon>
        <taxon>Chaetothyriales</taxon>
        <taxon>Herpotrichiellaceae</taxon>
        <taxon>Cladophialophora</taxon>
    </lineage>
</organism>
<protein>
    <submittedName>
        <fullName evidence="1">Uncharacterized protein</fullName>
    </submittedName>
</protein>
<reference evidence="1 2" key="1">
    <citation type="submission" date="2015-01" db="EMBL/GenBank/DDBJ databases">
        <title>The Genome Sequence of Cladophialophora immunda CBS83496.</title>
        <authorList>
            <consortium name="The Broad Institute Genomics Platform"/>
            <person name="Cuomo C."/>
            <person name="de Hoog S."/>
            <person name="Gorbushina A."/>
            <person name="Stielow B."/>
            <person name="Teixiera M."/>
            <person name="Abouelleil A."/>
            <person name="Chapman S.B."/>
            <person name="Priest M."/>
            <person name="Young S.K."/>
            <person name="Wortman J."/>
            <person name="Nusbaum C."/>
            <person name="Birren B."/>
        </authorList>
    </citation>
    <scope>NUCLEOTIDE SEQUENCE [LARGE SCALE GENOMIC DNA]</scope>
    <source>
        <strain evidence="1 2">CBS 83496</strain>
    </source>
</reference>
<accession>A0A0D2CC62</accession>
<proteinExistence type="predicted"/>
<name>A0A0D2CC62_9EURO</name>
<evidence type="ECO:0000313" key="1">
    <source>
        <dbReference type="EMBL" id="KIW28683.1"/>
    </source>
</evidence>
<dbReference type="AlphaFoldDB" id="A0A0D2CC62"/>
<keyword evidence="2" id="KW-1185">Reference proteome</keyword>
<evidence type="ECO:0000313" key="2">
    <source>
        <dbReference type="Proteomes" id="UP000054466"/>
    </source>
</evidence>
<dbReference type="RefSeq" id="XP_016248899.1">
    <property type="nucleotide sequence ID" value="XM_016395480.1"/>
</dbReference>
<gene>
    <name evidence="1" type="ORF">PV07_08323</name>
</gene>
<dbReference type="Proteomes" id="UP000054466">
    <property type="component" value="Unassembled WGS sequence"/>
</dbReference>
<dbReference type="HOGENOM" id="CLU_1586292_0_0_1"/>
<sequence length="168" mass="18552">MAVSPYRIAGVGDPNLCANLSICWEMSHSEEGAVKHHVYLCCGLCPVVASQQPQNWCTKKPHLKCTPNPAPAILDRPKTSSLILRCEDRYTLPYGILLLNDATFRSDQGLCCSRVQNSSLGIGTHGPLSVTLCWFCVTREAISGTFTKFPSSWRSSSTLQPHVCRRTR</sequence>
<dbReference type="GeneID" id="27347517"/>
<dbReference type="VEuPathDB" id="FungiDB:PV07_08323"/>